<dbReference type="InterPro" id="IPR001300">
    <property type="entry name" value="Peptidase_C2_calpain_cat"/>
</dbReference>
<dbReference type="Pfam" id="PF01067">
    <property type="entry name" value="Calpain_III"/>
    <property type="match status" value="1"/>
</dbReference>
<comment type="caution">
    <text evidence="8">The sequence shown here is derived from an EMBL/GenBank/DDBJ whole genome shotgun (WGS) entry which is preliminary data.</text>
</comment>
<dbReference type="OrthoDB" id="424753at2759"/>
<dbReference type="InterPro" id="IPR038765">
    <property type="entry name" value="Papain-like_cys_pep_sf"/>
</dbReference>
<dbReference type="PANTHER" id="PTHR10183:SF379">
    <property type="entry name" value="CALPAIN-5"/>
    <property type="match status" value="1"/>
</dbReference>
<dbReference type="PROSITE" id="PS50203">
    <property type="entry name" value="CALPAIN_CAT"/>
    <property type="match status" value="1"/>
</dbReference>
<dbReference type="GO" id="GO:0004198">
    <property type="term" value="F:calcium-dependent cysteine-type endopeptidase activity"/>
    <property type="evidence" value="ECO:0007669"/>
    <property type="project" value="InterPro"/>
</dbReference>
<evidence type="ECO:0000256" key="6">
    <source>
        <dbReference type="PROSITE-ProRule" id="PRU00239"/>
    </source>
</evidence>
<evidence type="ECO:0000313" key="9">
    <source>
        <dbReference type="Proteomes" id="UP000663879"/>
    </source>
</evidence>
<reference evidence="8" key="1">
    <citation type="submission" date="2021-02" db="EMBL/GenBank/DDBJ databases">
        <authorList>
            <person name="Nowell W R."/>
        </authorList>
    </citation>
    <scope>NUCLEOTIDE SEQUENCE</scope>
    <source>
        <strain evidence="8">Ploen Becks lab</strain>
    </source>
</reference>
<keyword evidence="2 6" id="KW-0645">Protease</keyword>
<evidence type="ECO:0000313" key="8">
    <source>
        <dbReference type="EMBL" id="CAF0941871.1"/>
    </source>
</evidence>
<protein>
    <recommendedName>
        <fullName evidence="7">Calpain catalytic domain-containing protein</fullName>
    </recommendedName>
</protein>
<feature type="active site" evidence="5 6">
    <location>
        <position position="89"/>
    </location>
</feature>
<proteinExistence type="inferred from homology"/>
<evidence type="ECO:0000256" key="5">
    <source>
        <dbReference type="PIRSR" id="PIRSR622684-1"/>
    </source>
</evidence>
<comment type="similarity">
    <text evidence="1">Belongs to the peptidase C2 family.</text>
</comment>
<dbReference type="FunFam" id="3.90.70.10:FF:000114">
    <property type="entry name" value="Calpain a"/>
    <property type="match status" value="1"/>
</dbReference>
<dbReference type="InterPro" id="IPR000169">
    <property type="entry name" value="Pept_cys_AS"/>
</dbReference>
<keyword evidence="4 6" id="KW-0788">Thiol protease</keyword>
<dbReference type="PANTHER" id="PTHR10183">
    <property type="entry name" value="CALPAIN"/>
    <property type="match status" value="1"/>
</dbReference>
<evidence type="ECO:0000256" key="2">
    <source>
        <dbReference type="ARBA" id="ARBA00022670"/>
    </source>
</evidence>
<sequence length="586" mass="68956">MVFKKTVSFDVSSIKSFKDQNYEELKYMYNEDYLFEDPFFPACNESLFHSNNSIGEIQWMRPREASENPQFVVDGFGRCDMDQGNLGNCWFIAACVGIMQSPKLFAKVVPEDQSFDENYAGIFHFRFWLYGEWVDVVIDDRLPFYPNGKLVYCSNKEQPNEFWGPLLEKAYAKLYGSYENLDAGQTYDALIDMSGGVPECFDIKSMNYKEKSNFWNILNQSYKMGSIISCSINADHRTREAIQHNGLVRGHAYTVTNLALVETKFGRSIKLTRIRNPWGNHVEWRGAWSDNSAEWFSLSEETKEELEFTKCHDGEFWMSFDDFLNNWHVVQFCHLNLESFSEELLQTDDDSDLFWQCTTFQSEWRTGISAGGCGATNPYKYWKNPQFIISLQDVDKDDNEDLATVIISLMQKDTRLKRISTGEESNEEYIQFRLYKVKDDIEIDHLSDCHEKLYAHQLERVGSSGSYINSREITKRFRVSPGNYLIIPSTYDEDRDCEFMLRIYTEQLIETKDLEENKEDLNEDETFFGNYDPDNIDWIKFIDNSDEQIEYEYDNYDDEMGSYKTNYNFDPYFRNRIHIKESCNLM</sequence>
<dbReference type="SUPFAM" id="SSF49758">
    <property type="entry name" value="Calpain large subunit, middle domain (domain III)"/>
    <property type="match status" value="1"/>
</dbReference>
<dbReference type="Pfam" id="PF00648">
    <property type="entry name" value="Peptidase_C2"/>
    <property type="match status" value="1"/>
</dbReference>
<gene>
    <name evidence="8" type="ORF">OXX778_LOCUS13471</name>
</gene>
<dbReference type="SMART" id="SM00230">
    <property type="entry name" value="CysPc"/>
    <property type="match status" value="1"/>
</dbReference>
<dbReference type="GO" id="GO:0006508">
    <property type="term" value="P:proteolysis"/>
    <property type="evidence" value="ECO:0007669"/>
    <property type="project" value="UniProtKB-KW"/>
</dbReference>
<dbReference type="CDD" id="cd00214">
    <property type="entry name" value="Calpain_III"/>
    <property type="match status" value="1"/>
</dbReference>
<dbReference type="GO" id="GO:0005737">
    <property type="term" value="C:cytoplasm"/>
    <property type="evidence" value="ECO:0007669"/>
    <property type="project" value="TreeGrafter"/>
</dbReference>
<evidence type="ECO:0000259" key="7">
    <source>
        <dbReference type="PROSITE" id="PS50203"/>
    </source>
</evidence>
<feature type="active site" evidence="5 6">
    <location>
        <position position="276"/>
    </location>
</feature>
<dbReference type="Gene3D" id="3.90.70.10">
    <property type="entry name" value="Cysteine proteinases"/>
    <property type="match status" value="1"/>
</dbReference>
<dbReference type="InterPro" id="IPR022683">
    <property type="entry name" value="Calpain_III"/>
</dbReference>
<evidence type="ECO:0000256" key="1">
    <source>
        <dbReference type="ARBA" id="ARBA00007623"/>
    </source>
</evidence>
<feature type="domain" description="Calpain catalytic" evidence="7">
    <location>
        <begin position="34"/>
        <end position="336"/>
    </location>
</feature>
<feature type="active site" evidence="5 6">
    <location>
        <position position="251"/>
    </location>
</feature>
<organism evidence="8 9">
    <name type="scientific">Brachionus calyciflorus</name>
    <dbReference type="NCBI Taxonomy" id="104777"/>
    <lineage>
        <taxon>Eukaryota</taxon>
        <taxon>Metazoa</taxon>
        <taxon>Spiralia</taxon>
        <taxon>Gnathifera</taxon>
        <taxon>Rotifera</taxon>
        <taxon>Eurotatoria</taxon>
        <taxon>Monogononta</taxon>
        <taxon>Pseudotrocha</taxon>
        <taxon>Ploima</taxon>
        <taxon>Brachionidae</taxon>
        <taxon>Brachionus</taxon>
    </lineage>
</organism>
<name>A0A814CLC2_9BILA</name>
<dbReference type="InterPro" id="IPR033883">
    <property type="entry name" value="C2_III"/>
</dbReference>
<keyword evidence="3 6" id="KW-0378">Hydrolase</keyword>
<dbReference type="InterPro" id="IPR022684">
    <property type="entry name" value="Calpain_cysteine_protease"/>
</dbReference>
<dbReference type="InterPro" id="IPR022682">
    <property type="entry name" value="Calpain_domain_III"/>
</dbReference>
<dbReference type="EMBL" id="CAJNOC010002594">
    <property type="protein sequence ID" value="CAF0941871.1"/>
    <property type="molecule type" value="Genomic_DNA"/>
</dbReference>
<evidence type="ECO:0000256" key="4">
    <source>
        <dbReference type="ARBA" id="ARBA00022807"/>
    </source>
</evidence>
<dbReference type="PRINTS" id="PR00704">
    <property type="entry name" value="CALPAIN"/>
</dbReference>
<dbReference type="CDD" id="cd00044">
    <property type="entry name" value="CysPc"/>
    <property type="match status" value="1"/>
</dbReference>
<keyword evidence="9" id="KW-1185">Reference proteome</keyword>
<dbReference type="Proteomes" id="UP000663879">
    <property type="component" value="Unassembled WGS sequence"/>
</dbReference>
<dbReference type="Gene3D" id="2.60.120.380">
    <property type="match status" value="1"/>
</dbReference>
<accession>A0A814CLC2</accession>
<dbReference type="PROSITE" id="PS00139">
    <property type="entry name" value="THIOL_PROTEASE_CYS"/>
    <property type="match status" value="1"/>
</dbReference>
<dbReference type="SMART" id="SM00720">
    <property type="entry name" value="calpain_III"/>
    <property type="match status" value="1"/>
</dbReference>
<dbReference type="SUPFAM" id="SSF54001">
    <property type="entry name" value="Cysteine proteinases"/>
    <property type="match status" value="1"/>
</dbReference>
<dbReference type="AlphaFoldDB" id="A0A814CLC2"/>
<dbReference type="InterPro" id="IPR036213">
    <property type="entry name" value="Calpain_III_sf"/>
</dbReference>
<evidence type="ECO:0000256" key="3">
    <source>
        <dbReference type="ARBA" id="ARBA00022801"/>
    </source>
</evidence>